<feature type="transmembrane region" description="Helical" evidence="6">
    <location>
        <begin position="425"/>
        <end position="445"/>
    </location>
</feature>
<dbReference type="Pfam" id="PF13520">
    <property type="entry name" value="AA_permease_2"/>
    <property type="match status" value="1"/>
</dbReference>
<feature type="transmembrane region" description="Helical" evidence="6">
    <location>
        <begin position="118"/>
        <end position="135"/>
    </location>
</feature>
<dbReference type="PANTHER" id="PTHR42770">
    <property type="entry name" value="AMINO ACID TRANSPORTER-RELATED"/>
    <property type="match status" value="1"/>
</dbReference>
<evidence type="ECO:0000256" key="3">
    <source>
        <dbReference type="ARBA" id="ARBA00022692"/>
    </source>
</evidence>
<dbReference type="EMBL" id="CP068073">
    <property type="protein sequence ID" value="QQS84057.1"/>
    <property type="molecule type" value="Genomic_DNA"/>
</dbReference>
<feature type="transmembrane region" description="Helical" evidence="6">
    <location>
        <begin position="155"/>
        <end position="173"/>
    </location>
</feature>
<evidence type="ECO:0000256" key="2">
    <source>
        <dbReference type="ARBA" id="ARBA00022475"/>
    </source>
</evidence>
<feature type="transmembrane region" description="Helical" evidence="6">
    <location>
        <begin position="272"/>
        <end position="292"/>
    </location>
</feature>
<name>A0AB37H2Z4_9STAP</name>
<protein>
    <submittedName>
        <fullName evidence="7">APC family permease</fullName>
    </submittedName>
</protein>
<gene>
    <name evidence="7" type="ORF">I6J05_10220</name>
</gene>
<feature type="transmembrane region" description="Helical" evidence="6">
    <location>
        <begin position="346"/>
        <end position="371"/>
    </location>
</feature>
<evidence type="ECO:0000256" key="5">
    <source>
        <dbReference type="ARBA" id="ARBA00023136"/>
    </source>
</evidence>
<evidence type="ECO:0000256" key="6">
    <source>
        <dbReference type="SAM" id="Phobius"/>
    </source>
</evidence>
<dbReference type="InterPro" id="IPR050367">
    <property type="entry name" value="APC_superfamily"/>
</dbReference>
<comment type="subcellular location">
    <subcellularLocation>
        <location evidence="1">Cell membrane</location>
        <topology evidence="1">Multi-pass membrane protein</topology>
    </subcellularLocation>
</comment>
<accession>A0AB37H2Z4</accession>
<keyword evidence="3 6" id="KW-0812">Transmembrane</keyword>
<proteinExistence type="predicted"/>
<keyword evidence="5 6" id="KW-0472">Membrane</keyword>
<feature type="transmembrane region" description="Helical" evidence="6">
    <location>
        <begin position="193"/>
        <end position="211"/>
    </location>
</feature>
<evidence type="ECO:0000256" key="1">
    <source>
        <dbReference type="ARBA" id="ARBA00004651"/>
    </source>
</evidence>
<dbReference type="AlphaFoldDB" id="A0AB37H2Z4"/>
<feature type="transmembrane region" description="Helical" evidence="6">
    <location>
        <begin position="6"/>
        <end position="27"/>
    </location>
</feature>
<feature type="transmembrane region" description="Helical" evidence="6">
    <location>
        <begin position="39"/>
        <end position="62"/>
    </location>
</feature>
<feature type="transmembrane region" description="Helical" evidence="6">
    <location>
        <begin position="386"/>
        <end position="405"/>
    </location>
</feature>
<dbReference type="PANTHER" id="PTHR42770:SF18">
    <property type="entry name" value="ARGININE_AGMATINE ANTIPORTER"/>
    <property type="match status" value="1"/>
</dbReference>
<dbReference type="PIRSF" id="PIRSF006060">
    <property type="entry name" value="AA_transporter"/>
    <property type="match status" value="1"/>
</dbReference>
<evidence type="ECO:0000313" key="8">
    <source>
        <dbReference type="Proteomes" id="UP000595942"/>
    </source>
</evidence>
<dbReference type="GO" id="GO:0022857">
    <property type="term" value="F:transmembrane transporter activity"/>
    <property type="evidence" value="ECO:0007669"/>
    <property type="project" value="InterPro"/>
</dbReference>
<dbReference type="InterPro" id="IPR002293">
    <property type="entry name" value="AA/rel_permease1"/>
</dbReference>
<keyword evidence="4 6" id="KW-1133">Transmembrane helix</keyword>
<sequence length="454" mass="49272">MKKLGFWSIVLFAINSIIGSGIFLSPAAVIKIAGKYTPIVYVAAALLAAVLAITFAAAAKYVTKSGAAYAYATAAFGKNIGFYIGITRFVAASIAWGVMATAVVKTVITIFGGDNTEFWMITLGLLLLMLILLIINMSGNKIFTIINNLSTIGKLLALVTTIVAGAIVVIMTGENRFNEINSIVDTSNINGSTLVMAVIAAFYAFTGFESVANASEDMKKPERNLPRAIPLAILVIGVVYIGIIVVTMMVNPGALIKTKEVVSLVAVFDSPIIYNIILYGALVSMFGINVAASFGTPRILEAIANENQVPHWFKQRTKQGFPFIAFLTTFIVAAVLPMAFQYDMTSIIILSSISRFIQFLVVPIGVLMFYFGKERGHVLENVHKNVVTDVILPAISLLLTVLLLVMFDWKGQFSIKTDHGTMLNYYAITAMVIGYAILPAVLFWVNKKRETEIN</sequence>
<dbReference type="Gene3D" id="1.20.1740.10">
    <property type="entry name" value="Amino acid/polyamine transporter I"/>
    <property type="match status" value="1"/>
</dbReference>
<keyword evidence="2" id="KW-1003">Cell membrane</keyword>
<evidence type="ECO:0000313" key="7">
    <source>
        <dbReference type="EMBL" id="QQS84057.1"/>
    </source>
</evidence>
<keyword evidence="8" id="KW-1185">Reference proteome</keyword>
<feature type="transmembrane region" description="Helical" evidence="6">
    <location>
        <begin position="231"/>
        <end position="252"/>
    </location>
</feature>
<feature type="transmembrane region" description="Helical" evidence="6">
    <location>
        <begin position="321"/>
        <end position="340"/>
    </location>
</feature>
<dbReference type="KEGG" id="scv:A4G25_08300"/>
<evidence type="ECO:0000256" key="4">
    <source>
        <dbReference type="ARBA" id="ARBA00022989"/>
    </source>
</evidence>
<reference evidence="7 8" key="1">
    <citation type="submission" date="2021-01" db="EMBL/GenBank/DDBJ databases">
        <title>FDA dAtabase for Regulatory Grade micrObial Sequences (FDA-ARGOS): Supporting development and validation of Infectious Disease Dx tests.</title>
        <authorList>
            <person name="Sproer C."/>
            <person name="Gronow S."/>
            <person name="Severitt S."/>
            <person name="Schroder I."/>
            <person name="Tallon L."/>
            <person name="Sadzewicz L."/>
            <person name="Zhao X."/>
            <person name="Boylan J."/>
            <person name="Ott S."/>
            <person name="Bowen H."/>
            <person name="Vavikolanu K."/>
            <person name="Mehta A."/>
            <person name="Aluvathingal J."/>
            <person name="Nadendla S."/>
            <person name="Lowell S."/>
            <person name="Myers T."/>
            <person name="Yan Y."/>
            <person name="Sichtig H."/>
        </authorList>
    </citation>
    <scope>NUCLEOTIDE SEQUENCE [LARGE SCALE GENOMIC DNA]</scope>
    <source>
        <strain evidence="7 8">FDAARGOS_1148</strain>
    </source>
</reference>
<dbReference type="Proteomes" id="UP000595942">
    <property type="component" value="Chromosome"/>
</dbReference>
<organism evidence="7 8">
    <name type="scientific">Staphylococcus condimenti</name>
    <dbReference type="NCBI Taxonomy" id="70255"/>
    <lineage>
        <taxon>Bacteria</taxon>
        <taxon>Bacillati</taxon>
        <taxon>Bacillota</taxon>
        <taxon>Bacilli</taxon>
        <taxon>Bacillales</taxon>
        <taxon>Staphylococcaceae</taxon>
        <taxon>Staphylococcus</taxon>
    </lineage>
</organism>
<dbReference type="GO" id="GO:0005886">
    <property type="term" value="C:plasma membrane"/>
    <property type="evidence" value="ECO:0007669"/>
    <property type="project" value="UniProtKB-SubCell"/>
</dbReference>